<dbReference type="AlphaFoldDB" id="A0A9W9DNA1"/>
<evidence type="ECO:0000313" key="3">
    <source>
        <dbReference type="Proteomes" id="UP001150238"/>
    </source>
</evidence>
<reference evidence="2" key="2">
    <citation type="journal article" date="2023" name="Proc. Natl. Acad. Sci. U.S.A.">
        <title>A global phylogenomic analysis of the shiitake genus Lentinula.</title>
        <authorList>
            <person name="Sierra-Patev S."/>
            <person name="Min B."/>
            <person name="Naranjo-Ortiz M."/>
            <person name="Looney B."/>
            <person name="Konkel Z."/>
            <person name="Slot J.C."/>
            <person name="Sakamoto Y."/>
            <person name="Steenwyk J.L."/>
            <person name="Rokas A."/>
            <person name="Carro J."/>
            <person name="Camarero S."/>
            <person name="Ferreira P."/>
            <person name="Molpeceres G."/>
            <person name="Ruiz-Duenas F.J."/>
            <person name="Serrano A."/>
            <person name="Henrissat B."/>
            <person name="Drula E."/>
            <person name="Hughes K.W."/>
            <person name="Mata J.L."/>
            <person name="Ishikawa N.K."/>
            <person name="Vargas-Isla R."/>
            <person name="Ushijima S."/>
            <person name="Smith C.A."/>
            <person name="Donoghue J."/>
            <person name="Ahrendt S."/>
            <person name="Andreopoulos W."/>
            <person name="He G."/>
            <person name="LaButti K."/>
            <person name="Lipzen A."/>
            <person name="Ng V."/>
            <person name="Riley R."/>
            <person name="Sandor L."/>
            <person name="Barry K."/>
            <person name="Martinez A.T."/>
            <person name="Xiao Y."/>
            <person name="Gibbons J.G."/>
            <person name="Terashima K."/>
            <person name="Grigoriev I.V."/>
            <person name="Hibbett D."/>
        </authorList>
    </citation>
    <scope>NUCLEOTIDE SEQUENCE</scope>
    <source>
        <strain evidence="2">Sp2 HRB7682 ss15</strain>
    </source>
</reference>
<name>A0A9W9DNA1_9AGAR</name>
<evidence type="ECO:0000313" key="2">
    <source>
        <dbReference type="EMBL" id="KAJ4478784.1"/>
    </source>
</evidence>
<protein>
    <recommendedName>
        <fullName evidence="1">DUF6570 domain-containing protein</fullName>
    </recommendedName>
</protein>
<feature type="non-terminal residue" evidence="2">
    <location>
        <position position="188"/>
    </location>
</feature>
<reference evidence="2" key="1">
    <citation type="submission" date="2022-08" db="EMBL/GenBank/DDBJ databases">
        <authorList>
            <consortium name="DOE Joint Genome Institute"/>
            <person name="Min B."/>
            <person name="Riley R."/>
            <person name="Sierra-Patev S."/>
            <person name="Naranjo-Ortiz M."/>
            <person name="Looney B."/>
            <person name="Konkel Z."/>
            <person name="Slot J.C."/>
            <person name="Sakamoto Y."/>
            <person name="Steenwyk J.L."/>
            <person name="Rokas A."/>
            <person name="Carro J."/>
            <person name="Camarero S."/>
            <person name="Ferreira P."/>
            <person name="Molpeceres G."/>
            <person name="Ruiz-Duenas F.J."/>
            <person name="Serrano A."/>
            <person name="Henrissat B."/>
            <person name="Drula E."/>
            <person name="Hughes K.W."/>
            <person name="Mata J.L."/>
            <person name="Ishikawa N.K."/>
            <person name="Vargas-Isla R."/>
            <person name="Ushijima S."/>
            <person name="Smith C.A."/>
            <person name="Ahrendt S."/>
            <person name="Andreopoulos W."/>
            <person name="He G."/>
            <person name="Labutti K."/>
            <person name="Lipzen A."/>
            <person name="Ng V."/>
            <person name="Sandor L."/>
            <person name="Barry K."/>
            <person name="Martinez A.T."/>
            <person name="Xiao Y."/>
            <person name="Gibbons J.G."/>
            <person name="Terashima K."/>
            <person name="Hibbett D.S."/>
            <person name="Grigoriev I.V."/>
        </authorList>
    </citation>
    <scope>NUCLEOTIDE SEQUENCE</scope>
    <source>
        <strain evidence="2">Sp2 HRB7682 ss15</strain>
    </source>
</reference>
<dbReference type="InterPro" id="IPR046700">
    <property type="entry name" value="DUF6570"/>
</dbReference>
<dbReference type="Pfam" id="PF20209">
    <property type="entry name" value="DUF6570"/>
    <property type="match status" value="1"/>
</dbReference>
<accession>A0A9W9DNA1</accession>
<gene>
    <name evidence="2" type="ORF">C8J55DRAFT_429862</name>
</gene>
<feature type="domain" description="DUF6570" evidence="1">
    <location>
        <begin position="32"/>
        <end position="165"/>
    </location>
</feature>
<dbReference type="EMBL" id="JANVFS010000017">
    <property type="protein sequence ID" value="KAJ4478784.1"/>
    <property type="molecule type" value="Genomic_DNA"/>
</dbReference>
<organism evidence="2 3">
    <name type="scientific">Lentinula lateritia</name>
    <dbReference type="NCBI Taxonomy" id="40482"/>
    <lineage>
        <taxon>Eukaryota</taxon>
        <taxon>Fungi</taxon>
        <taxon>Dikarya</taxon>
        <taxon>Basidiomycota</taxon>
        <taxon>Agaricomycotina</taxon>
        <taxon>Agaricomycetes</taxon>
        <taxon>Agaricomycetidae</taxon>
        <taxon>Agaricales</taxon>
        <taxon>Marasmiineae</taxon>
        <taxon>Omphalotaceae</taxon>
        <taxon>Lentinula</taxon>
    </lineage>
</organism>
<proteinExistence type="predicted"/>
<evidence type="ECO:0000259" key="1">
    <source>
        <dbReference type="Pfam" id="PF20209"/>
    </source>
</evidence>
<sequence>MLDPKGLQYVDTQLETFKIYLCAECHSCLIQDKMPRLALNNHLFRGDLPDVLQDVTWIEEMICSLYRTTAHVTRIYASSSPSDPLVLHGNACAHPFDLCTTVRVLPWTPADVNGVLSVIFVGPQKLTPDDFAKLKPFHVRRPVIRMLLNFLCRSNRLYADLPAPDETCLMMYPENGILPGLLDGIVYD</sequence>
<dbReference type="Proteomes" id="UP001150238">
    <property type="component" value="Unassembled WGS sequence"/>
</dbReference>
<comment type="caution">
    <text evidence="2">The sequence shown here is derived from an EMBL/GenBank/DDBJ whole genome shotgun (WGS) entry which is preliminary data.</text>
</comment>